<evidence type="ECO:0000259" key="6">
    <source>
        <dbReference type="PROSITE" id="PS50290"/>
    </source>
</evidence>
<accession>A0A024UA01</accession>
<evidence type="ECO:0000256" key="3">
    <source>
        <dbReference type="ARBA" id="ARBA00022679"/>
    </source>
</evidence>
<dbReference type="InterPro" id="IPR016024">
    <property type="entry name" value="ARM-type_fold"/>
</dbReference>
<dbReference type="eggNOG" id="KOG0903">
    <property type="taxonomic scope" value="Eukaryota"/>
</dbReference>
<dbReference type="GO" id="GO:0005737">
    <property type="term" value="C:cytoplasm"/>
    <property type="evidence" value="ECO:0007669"/>
    <property type="project" value="TreeGrafter"/>
</dbReference>
<proteinExistence type="predicted"/>
<evidence type="ECO:0000313" key="7">
    <source>
        <dbReference type="EMBL" id="ETW02403.1"/>
    </source>
</evidence>
<dbReference type="GO" id="GO:0004430">
    <property type="term" value="F:1-phosphatidylinositol 4-kinase activity"/>
    <property type="evidence" value="ECO:0007669"/>
    <property type="project" value="UniProtKB-EC"/>
</dbReference>
<dbReference type="InterPro" id="IPR015433">
    <property type="entry name" value="PI3/4_kinase"/>
</dbReference>
<dbReference type="InterPro" id="IPR036940">
    <property type="entry name" value="PI3/4_kinase_cat_sf"/>
</dbReference>
<dbReference type="EC" id="2.7.1.67" evidence="2"/>
<dbReference type="PROSITE" id="PS50290">
    <property type="entry name" value="PI3_4_KINASE_3"/>
    <property type="match status" value="1"/>
</dbReference>
<keyword evidence="4 7" id="KW-0418">Kinase</keyword>
<dbReference type="Gene3D" id="2.30.29.30">
    <property type="entry name" value="Pleckstrin-homology domain (PH domain)/Phosphotyrosine-binding domain (PTB)"/>
    <property type="match status" value="1"/>
</dbReference>
<evidence type="ECO:0000256" key="5">
    <source>
        <dbReference type="SAM" id="MobiDB-lite"/>
    </source>
</evidence>
<dbReference type="GeneID" id="20082969"/>
<feature type="region of interest" description="Disordered" evidence="5">
    <location>
        <begin position="651"/>
        <end position="670"/>
    </location>
</feature>
<dbReference type="Gene3D" id="1.10.1070.11">
    <property type="entry name" value="Phosphatidylinositol 3-/4-kinase, catalytic domain"/>
    <property type="match status" value="1"/>
</dbReference>
<dbReference type="Gene3D" id="3.30.40.10">
    <property type="entry name" value="Zinc/RING finger domain, C3HC4 (zinc finger)"/>
    <property type="match status" value="1"/>
</dbReference>
<dbReference type="PANTHER" id="PTHR10048:SF22">
    <property type="entry name" value="PHOSPHATIDYLINOSITOL 4-KINASE BETA"/>
    <property type="match status" value="1"/>
</dbReference>
<reference evidence="7" key="1">
    <citation type="submission" date="2013-12" db="EMBL/GenBank/DDBJ databases">
        <title>The Genome Sequence of Aphanomyces invadans NJM9701.</title>
        <authorList>
            <consortium name="The Broad Institute Genomics Platform"/>
            <person name="Russ C."/>
            <person name="Tyler B."/>
            <person name="van West P."/>
            <person name="Dieguez-Uribeondo J."/>
            <person name="Young S.K."/>
            <person name="Zeng Q."/>
            <person name="Gargeya S."/>
            <person name="Fitzgerald M."/>
            <person name="Abouelleil A."/>
            <person name="Alvarado L."/>
            <person name="Chapman S.B."/>
            <person name="Gainer-Dewar J."/>
            <person name="Goldberg J."/>
            <person name="Griggs A."/>
            <person name="Gujja S."/>
            <person name="Hansen M."/>
            <person name="Howarth C."/>
            <person name="Imamovic A."/>
            <person name="Ireland A."/>
            <person name="Larimer J."/>
            <person name="McCowan C."/>
            <person name="Murphy C."/>
            <person name="Pearson M."/>
            <person name="Poon T.W."/>
            <person name="Priest M."/>
            <person name="Roberts A."/>
            <person name="Saif S."/>
            <person name="Shea T."/>
            <person name="Sykes S."/>
            <person name="Wortman J."/>
            <person name="Nusbaum C."/>
            <person name="Birren B."/>
        </authorList>
    </citation>
    <scope>NUCLEOTIDE SEQUENCE [LARGE SCALE GENOMIC DNA]</scope>
    <source>
        <strain evidence="7">NJM9701</strain>
    </source>
</reference>
<dbReference type="SUPFAM" id="SSF48371">
    <property type="entry name" value="ARM repeat"/>
    <property type="match status" value="1"/>
</dbReference>
<feature type="domain" description="PI3K/PI4K catalytic" evidence="6">
    <location>
        <begin position="752"/>
        <end position="1032"/>
    </location>
</feature>
<dbReference type="InterPro" id="IPR001849">
    <property type="entry name" value="PH_domain"/>
</dbReference>
<dbReference type="GO" id="GO:0048015">
    <property type="term" value="P:phosphatidylinositol-mediated signaling"/>
    <property type="evidence" value="ECO:0007669"/>
    <property type="project" value="TreeGrafter"/>
</dbReference>
<dbReference type="SUPFAM" id="SSF56112">
    <property type="entry name" value="Protein kinase-like (PK-like)"/>
    <property type="match status" value="1"/>
</dbReference>
<feature type="region of interest" description="Disordered" evidence="5">
    <location>
        <begin position="680"/>
        <end position="702"/>
    </location>
</feature>
<gene>
    <name evidence="7" type="ORF">H310_05919</name>
</gene>
<dbReference type="CDD" id="cd00821">
    <property type="entry name" value="PH"/>
    <property type="match status" value="1"/>
</dbReference>
<protein>
    <recommendedName>
        <fullName evidence="2">1-phosphatidylinositol 4-kinase</fullName>
        <ecNumber evidence="2">2.7.1.67</ecNumber>
    </recommendedName>
</protein>
<evidence type="ECO:0000256" key="2">
    <source>
        <dbReference type="ARBA" id="ARBA00012169"/>
    </source>
</evidence>
<name>A0A024UA01_9STRA</name>
<dbReference type="SMART" id="SM00146">
    <property type="entry name" value="PI3Kc"/>
    <property type="match status" value="1"/>
</dbReference>
<dbReference type="Gene3D" id="3.30.1010.10">
    <property type="entry name" value="Phosphatidylinositol 3-kinase Catalytic Subunit, Chain A, domain 4"/>
    <property type="match status" value="1"/>
</dbReference>
<dbReference type="AlphaFoldDB" id="A0A024UA01"/>
<dbReference type="InterPro" id="IPR011993">
    <property type="entry name" value="PH-like_dom_sf"/>
</dbReference>
<dbReference type="VEuPathDB" id="FungiDB:H310_05919"/>
<dbReference type="CDD" id="cd15744">
    <property type="entry name" value="FYVE_RUFY3"/>
    <property type="match status" value="1"/>
</dbReference>
<dbReference type="InterPro" id="IPR011009">
    <property type="entry name" value="Kinase-like_dom_sf"/>
</dbReference>
<dbReference type="InterPro" id="IPR013083">
    <property type="entry name" value="Znf_RING/FYVE/PHD"/>
</dbReference>
<dbReference type="InterPro" id="IPR000403">
    <property type="entry name" value="PI3/4_kinase_cat_dom"/>
</dbReference>
<dbReference type="GO" id="GO:0046854">
    <property type="term" value="P:phosphatidylinositol phosphate biosynthetic process"/>
    <property type="evidence" value="ECO:0007669"/>
    <property type="project" value="InterPro"/>
</dbReference>
<organism evidence="7">
    <name type="scientific">Aphanomyces invadans</name>
    <dbReference type="NCBI Taxonomy" id="157072"/>
    <lineage>
        <taxon>Eukaryota</taxon>
        <taxon>Sar</taxon>
        <taxon>Stramenopiles</taxon>
        <taxon>Oomycota</taxon>
        <taxon>Saprolegniomycetes</taxon>
        <taxon>Saprolegniales</taxon>
        <taxon>Verrucalvaceae</taxon>
        <taxon>Aphanomyces</taxon>
    </lineage>
</organism>
<evidence type="ECO:0000256" key="1">
    <source>
        <dbReference type="ARBA" id="ARBA00001686"/>
    </source>
</evidence>
<dbReference type="InterPro" id="IPR057754">
    <property type="entry name" value="PI4-kinase_beta/PIK1_cat"/>
</dbReference>
<dbReference type="CDD" id="cd05168">
    <property type="entry name" value="PI4Kc_III_beta"/>
    <property type="match status" value="1"/>
</dbReference>
<dbReference type="FunFam" id="3.30.1010.10:FF:000038">
    <property type="entry name" value="Phosphatidylinositol 4-kinase beta 1"/>
    <property type="match status" value="1"/>
</dbReference>
<dbReference type="Pfam" id="PF00454">
    <property type="entry name" value="PI3_PI4_kinase"/>
    <property type="match status" value="1"/>
</dbReference>
<dbReference type="PANTHER" id="PTHR10048">
    <property type="entry name" value="PHOSPHATIDYLINOSITOL KINASE"/>
    <property type="match status" value="1"/>
</dbReference>
<evidence type="ECO:0000256" key="4">
    <source>
        <dbReference type="ARBA" id="ARBA00022777"/>
    </source>
</evidence>
<dbReference type="OrthoDB" id="10264149at2759"/>
<dbReference type="SUPFAM" id="SSF57903">
    <property type="entry name" value="FYVE/PHD zinc finger"/>
    <property type="match status" value="1"/>
</dbReference>
<dbReference type="GO" id="GO:0016020">
    <property type="term" value="C:membrane"/>
    <property type="evidence" value="ECO:0007669"/>
    <property type="project" value="TreeGrafter"/>
</dbReference>
<keyword evidence="3" id="KW-0808">Transferase</keyword>
<dbReference type="EMBL" id="KI913961">
    <property type="protein sequence ID" value="ETW02403.1"/>
    <property type="molecule type" value="Genomic_DNA"/>
</dbReference>
<dbReference type="SMART" id="SM00233">
    <property type="entry name" value="PH"/>
    <property type="match status" value="1"/>
</dbReference>
<sequence>MMKGPRASCEGFLTFRTSPYSPPPMLRHYCLLIGTCFYYYSTQEDAEHMMRVKGEVDVIGVQDWDGKGNMHIYTHGFLFATAQNKVFYAYADTAMDKEKWHRAIQLNIETSVPVLTATLHSSPSSCDSAVLLSPASSVVELDTQIKCMRCQTSTDDPAAMAAAAALTKFKCSSCDATFCDRHSQHKLPLPHRSYYSAMRICDDCYNAQTFVNYLKAITQRLDCGICVYPRPLNPEAPIELIMPMGPSHTEATNIAIDLFKQGAITAEELEVLLLADKRYLDHTVEQPEIPLDIKILGLHREFRLPTFTVFRAIILLHQNLESDPLVFKPIVEKLLAYSFTKINQVEFYWPQLVHAYLNVPMFEFEKLFWMDDLILSICSRSIHLALLLIWQLRGALEDAADPLSPLRTQSTYARVVRLIVEVEVRIIGSSRADVLTSKRILPAMTDEQFHLVGRLLDTISEYRHQAEQQHAAAIASSTVDDVKFSDYSYFQQHLLAPGSTSSGLEKPPSAGQTPIMSVSDWIKRSDSLTTSPPPAPARRKKSISDADLSVLATYYSDECAFVQQITDIAEKLRFVPITERKPMLAKHLETFELPRMAYIPLVKATDPFEQVLRLPHNEGTAFSTKARVPILLVFEVIRGASTSLNIMSPGGSKPATSVLGGATTPKYDDDDDEVRHLINRESLDKNENGGTADAESTPTTPSIVEKEMGSDEEDIIDTHDGSEVESQVFSQAIELSHMNMSEEVIEREKARRRDLEAAFGESWASKRDRMKAQSPHGHLPGWDIVSLIGKSNDDMRQEVFTLQLIQKFMDIFKAANLPIWLKVYRIIATSSSTGIIETLVNAISLDGLKKRDGYVSLLHHFEKSYGPPGSPRFLDAQTQYIQSMAGYSLVSYFLQIKDRHNGNIMLDNEGHIIHIDYGFLLGIAPGGSFSIETAPFKLTTEMVECMGGPESDGFKEYVTLCTRGFLALQQHCDELCDLVEIMAHNSPFPCFFQKDTAYILSRFRGRFKASLTKHEVVSHMLYLIRKSHGNYSTNQYDNFQRMTNGIRP</sequence>
<dbReference type="SUPFAM" id="SSF50729">
    <property type="entry name" value="PH domain-like"/>
    <property type="match status" value="1"/>
</dbReference>
<comment type="catalytic activity">
    <reaction evidence="1">
        <text>a 1,2-diacyl-sn-glycero-3-phospho-(1D-myo-inositol) + ATP = a 1,2-diacyl-sn-glycero-3-phospho-(1D-myo-inositol 4-phosphate) + ADP + H(+)</text>
        <dbReference type="Rhea" id="RHEA:19877"/>
        <dbReference type="ChEBI" id="CHEBI:15378"/>
        <dbReference type="ChEBI" id="CHEBI:30616"/>
        <dbReference type="ChEBI" id="CHEBI:57880"/>
        <dbReference type="ChEBI" id="CHEBI:58178"/>
        <dbReference type="ChEBI" id="CHEBI:456216"/>
        <dbReference type="EC" id="2.7.1.67"/>
    </reaction>
</comment>
<dbReference type="STRING" id="157072.A0A024UA01"/>
<dbReference type="RefSeq" id="XP_008869008.1">
    <property type="nucleotide sequence ID" value="XM_008870786.1"/>
</dbReference>
<dbReference type="InterPro" id="IPR011011">
    <property type="entry name" value="Znf_FYVE_PHD"/>
</dbReference>
<dbReference type="FunFam" id="1.10.1070.11:FF:000016">
    <property type="entry name" value="PIK1p Phosphatidylinositol 4-kinase"/>
    <property type="match status" value="1"/>
</dbReference>